<proteinExistence type="predicted"/>
<reference evidence="3 4" key="1">
    <citation type="submission" date="2016-01" db="EMBL/GenBank/DDBJ databases">
        <authorList>
            <person name="Oliw E.H."/>
        </authorList>
    </citation>
    <scope>NUCLEOTIDE SEQUENCE [LARGE SCALE GENOMIC DNA]</scope>
    <source>
        <strain evidence="3 4">MDcuke</strain>
        <plasmid evidence="3 4">unnamed1</plasmid>
    </source>
</reference>
<evidence type="ECO:0008006" key="5">
    <source>
        <dbReference type="Google" id="ProtNLM"/>
    </source>
</evidence>
<keyword evidence="3" id="KW-0614">Plasmid</keyword>
<feature type="transmembrane region" description="Helical" evidence="2">
    <location>
        <begin position="49"/>
        <end position="68"/>
    </location>
</feature>
<organism evidence="3 4">
    <name type="scientific">Erwinia tracheiphila</name>
    <dbReference type="NCBI Taxonomy" id="65700"/>
    <lineage>
        <taxon>Bacteria</taxon>
        <taxon>Pseudomonadati</taxon>
        <taxon>Pseudomonadota</taxon>
        <taxon>Gammaproteobacteria</taxon>
        <taxon>Enterobacterales</taxon>
        <taxon>Erwiniaceae</taxon>
        <taxon>Erwinia</taxon>
    </lineage>
</organism>
<keyword evidence="2" id="KW-0472">Membrane</keyword>
<gene>
    <name evidence="3" type="ORF">AV903_26100</name>
</gene>
<geneLocation type="plasmid" evidence="3 4">
    <name>unnamed1</name>
</geneLocation>
<keyword evidence="2" id="KW-0812">Transmembrane</keyword>
<keyword evidence="2" id="KW-1133">Transmembrane helix</keyword>
<evidence type="ECO:0000256" key="1">
    <source>
        <dbReference type="SAM" id="MobiDB-lite"/>
    </source>
</evidence>
<dbReference type="RefSeq" id="WP_233480939.1">
    <property type="nucleotide sequence ID" value="NZ_CP013971.1"/>
</dbReference>
<feature type="compositionally biased region" description="Acidic residues" evidence="1">
    <location>
        <begin position="1"/>
        <end position="10"/>
    </location>
</feature>
<feature type="compositionally biased region" description="Pro residues" evidence="1">
    <location>
        <begin position="98"/>
        <end position="110"/>
    </location>
</feature>
<protein>
    <recommendedName>
        <fullName evidence="5">Conjugal transfer protein TraP</fullName>
    </recommendedName>
</protein>
<feature type="region of interest" description="Disordered" evidence="1">
    <location>
        <begin position="87"/>
        <end position="122"/>
    </location>
</feature>
<feature type="compositionally biased region" description="Low complexity" evidence="1">
    <location>
        <begin position="187"/>
        <end position="201"/>
    </location>
</feature>
<feature type="region of interest" description="Disordered" evidence="1">
    <location>
        <begin position="165"/>
        <end position="207"/>
    </location>
</feature>
<evidence type="ECO:0000256" key="2">
    <source>
        <dbReference type="SAM" id="Phobius"/>
    </source>
</evidence>
<dbReference type="Proteomes" id="UP000264980">
    <property type="component" value="Plasmid unnamed1"/>
</dbReference>
<evidence type="ECO:0000313" key="3">
    <source>
        <dbReference type="EMBL" id="AXF78941.1"/>
    </source>
</evidence>
<sequence length="264" mass="28178">MKENYFDSELEPAASPLPELHPDPEKEASETPAKDENPKSKRQFMGYDLSTLLIAGGVLIALLVYAVWPDSPPQRGFVPDHQAVPVAAPTEEEASVPEPEPLQAPAPAPEPTQHTEPVQPAAPPVDAQVLQQVSEANQQGISVLDGRVSDTERRLAELETRMKAMGSGTTAPAKAASKPVKRTAVKSTSTHRTAAARTGTGNQRSSGIQGWRVHTIYPGMAWITHGGSTWSVQTGDNINGMTIRSINATARTVTTDRGVIRQGG</sequence>
<dbReference type="EMBL" id="CP013971">
    <property type="protein sequence ID" value="AXF78941.1"/>
    <property type="molecule type" value="Genomic_DNA"/>
</dbReference>
<feature type="compositionally biased region" description="Basic and acidic residues" evidence="1">
    <location>
        <begin position="20"/>
        <end position="39"/>
    </location>
</feature>
<feature type="region of interest" description="Disordered" evidence="1">
    <location>
        <begin position="1"/>
        <end position="41"/>
    </location>
</feature>
<name>A0A345CZS4_9GAMM</name>
<dbReference type="AlphaFoldDB" id="A0A345CZS4"/>
<evidence type="ECO:0000313" key="4">
    <source>
        <dbReference type="Proteomes" id="UP000264980"/>
    </source>
</evidence>
<accession>A0A345CZS4</accession>